<organism evidence="1 2">
    <name type="scientific">Gigaspora margarita</name>
    <dbReference type="NCBI Taxonomy" id="4874"/>
    <lineage>
        <taxon>Eukaryota</taxon>
        <taxon>Fungi</taxon>
        <taxon>Fungi incertae sedis</taxon>
        <taxon>Mucoromycota</taxon>
        <taxon>Glomeromycotina</taxon>
        <taxon>Glomeromycetes</taxon>
        <taxon>Diversisporales</taxon>
        <taxon>Gigasporaceae</taxon>
        <taxon>Gigaspora</taxon>
    </lineage>
</organism>
<feature type="non-terminal residue" evidence="1">
    <location>
        <position position="98"/>
    </location>
</feature>
<dbReference type="EMBL" id="CAJVQB010074023">
    <property type="protein sequence ID" value="CAG8843926.1"/>
    <property type="molecule type" value="Genomic_DNA"/>
</dbReference>
<feature type="non-terminal residue" evidence="1">
    <location>
        <position position="1"/>
    </location>
</feature>
<gene>
    <name evidence="1" type="ORF">GMARGA_LOCUS36804</name>
</gene>
<dbReference type="Proteomes" id="UP000789901">
    <property type="component" value="Unassembled WGS sequence"/>
</dbReference>
<keyword evidence="2" id="KW-1185">Reference proteome</keyword>
<evidence type="ECO:0000313" key="2">
    <source>
        <dbReference type="Proteomes" id="UP000789901"/>
    </source>
</evidence>
<reference evidence="1 2" key="1">
    <citation type="submission" date="2021-06" db="EMBL/GenBank/DDBJ databases">
        <authorList>
            <person name="Kallberg Y."/>
            <person name="Tangrot J."/>
            <person name="Rosling A."/>
        </authorList>
    </citation>
    <scope>NUCLEOTIDE SEQUENCE [LARGE SCALE GENOMIC DNA]</scope>
    <source>
        <strain evidence="1 2">120-4 pot B 10/14</strain>
    </source>
</reference>
<proteinExistence type="predicted"/>
<comment type="caution">
    <text evidence="1">The sequence shown here is derived from an EMBL/GenBank/DDBJ whole genome shotgun (WGS) entry which is preliminary data.</text>
</comment>
<sequence length="98" mass="11228">YKIERFLDTARVNKNWVLIGKIQNVVATKAFMLRVKNCLVTDSWQKISLRVDTKPEASVSFFSNSSKEQVPISIDKIEVLELCISFVWKGMGNTFKSL</sequence>
<accession>A0ABN7WYM1</accession>
<evidence type="ECO:0000313" key="1">
    <source>
        <dbReference type="EMBL" id="CAG8843926.1"/>
    </source>
</evidence>
<protein>
    <submittedName>
        <fullName evidence="1">34928_t:CDS:1</fullName>
    </submittedName>
</protein>
<name>A0ABN7WYM1_GIGMA</name>